<accession>X1BCU7</accession>
<dbReference type="AlphaFoldDB" id="X1BCU7"/>
<evidence type="ECO:0008006" key="2">
    <source>
        <dbReference type="Google" id="ProtNLM"/>
    </source>
</evidence>
<proteinExistence type="predicted"/>
<gene>
    <name evidence="1" type="ORF">S01H4_25715</name>
</gene>
<organism evidence="1">
    <name type="scientific">marine sediment metagenome</name>
    <dbReference type="NCBI Taxonomy" id="412755"/>
    <lineage>
        <taxon>unclassified sequences</taxon>
        <taxon>metagenomes</taxon>
        <taxon>ecological metagenomes</taxon>
    </lineage>
</organism>
<feature type="non-terminal residue" evidence="1">
    <location>
        <position position="1"/>
    </location>
</feature>
<protein>
    <recommendedName>
        <fullName evidence="2">Bacterial surface antigen (D15) domain-containing protein</fullName>
    </recommendedName>
</protein>
<sequence length="192" mass="21847">GLEYHIGGELDPWESTPLLRPELTVGLGDGLRAAMRGRVVLDQCGWSIDRALITKTKRMRSPNLLWTASTGKFRHSRYGGFFEGQWVDGRDRTRLGARLAVLGLDFGDRDFEMRTGYIEREFDEVGLTARATYGTFLELGQRGYLVELERRFGESTLRLGGTWGLEPKRLLFRISVPFGEPKQGEGILEHRR</sequence>
<evidence type="ECO:0000313" key="1">
    <source>
        <dbReference type="EMBL" id="GAG79012.1"/>
    </source>
</evidence>
<dbReference type="EMBL" id="BART01012274">
    <property type="protein sequence ID" value="GAG79012.1"/>
    <property type="molecule type" value="Genomic_DNA"/>
</dbReference>
<name>X1BCU7_9ZZZZ</name>
<reference evidence="1" key="1">
    <citation type="journal article" date="2014" name="Front. Microbiol.">
        <title>High frequency of phylogenetically diverse reductive dehalogenase-homologous genes in deep subseafloor sedimentary metagenomes.</title>
        <authorList>
            <person name="Kawai M."/>
            <person name="Futagami T."/>
            <person name="Toyoda A."/>
            <person name="Takaki Y."/>
            <person name="Nishi S."/>
            <person name="Hori S."/>
            <person name="Arai W."/>
            <person name="Tsubouchi T."/>
            <person name="Morono Y."/>
            <person name="Uchiyama I."/>
            <person name="Ito T."/>
            <person name="Fujiyama A."/>
            <person name="Inagaki F."/>
            <person name="Takami H."/>
        </authorList>
    </citation>
    <scope>NUCLEOTIDE SEQUENCE</scope>
    <source>
        <strain evidence="1">Expedition CK06-06</strain>
    </source>
</reference>
<comment type="caution">
    <text evidence="1">The sequence shown here is derived from an EMBL/GenBank/DDBJ whole genome shotgun (WGS) entry which is preliminary data.</text>
</comment>